<comment type="subunit">
    <text evidence="3">Binds to multiple calmodulin (CaM) in the presence of Ca(2+) and CaM-like proteins.</text>
</comment>
<gene>
    <name evidence="6" type="ORF">ACH5RR_006062</name>
</gene>
<dbReference type="InterPro" id="IPR025064">
    <property type="entry name" value="DUF4005"/>
</dbReference>
<comment type="similarity">
    <text evidence="2">Belongs to the IQD family.</text>
</comment>
<feature type="region of interest" description="Disordered" evidence="4">
    <location>
        <begin position="190"/>
        <end position="209"/>
    </location>
</feature>
<comment type="caution">
    <text evidence="6">The sequence shown here is derived from an EMBL/GenBank/DDBJ whole genome shotgun (WGS) entry which is preliminary data.</text>
</comment>
<feature type="domain" description="DUF4005" evidence="5">
    <location>
        <begin position="321"/>
        <end position="396"/>
    </location>
</feature>
<keyword evidence="1" id="KW-0112">Calmodulin-binding</keyword>
<name>A0ABD3AMZ8_9GENT</name>
<sequence>MGGRATRWFKSLFGIKKEKGQKENPNSSNQKEKTRERLGHSGRDSTDGLCANPNTIPPNITLAEAAWLRSFYTDSDKEQSKHAIAVAAATAAAADAAVAAAQAAVAVVRLTSQGRGTMFGGSREKWAVTKIQTVFRGFLARKALRALRGLVRLQALVRGYLVRKQAAATLHSMQVLIRAQANVRAQKTRGSINSSEISHPQFHTRKSVERFDESRIRQNSFHSRRLSASCDCNTSNSNATDESSKIVEIDTGRPKSRSRRSSTTWLLPDSREDSSGQTLSCPCQCGHPPLRLSIPDCRNSQDYEWGLIGDECHFSTAQSTPRFSNSCSTNAPVTPAKSVCVESLFRSYGNCPNYMANTQSFKAKLRSHSAPKQRPEPGSKRRLSLNEMMDSRSSLSGVRMLRSCSQVQEVLSFKNAVIGRIGNGRSSEFAKEQFYRESYLQE</sequence>
<dbReference type="PANTHER" id="PTHR32295">
    <property type="entry name" value="IQ-DOMAIN 5-RELATED"/>
    <property type="match status" value="1"/>
</dbReference>
<dbReference type="CDD" id="cd23767">
    <property type="entry name" value="IQCD"/>
    <property type="match status" value="1"/>
</dbReference>
<evidence type="ECO:0000256" key="4">
    <source>
        <dbReference type="SAM" id="MobiDB-lite"/>
    </source>
</evidence>
<evidence type="ECO:0000313" key="6">
    <source>
        <dbReference type="EMBL" id="KAL3532541.1"/>
    </source>
</evidence>
<evidence type="ECO:0000256" key="3">
    <source>
        <dbReference type="ARBA" id="ARBA00024378"/>
    </source>
</evidence>
<feature type="compositionally biased region" description="Basic and acidic residues" evidence="4">
    <location>
        <begin position="30"/>
        <end position="46"/>
    </location>
</feature>
<dbReference type="Proteomes" id="UP001630127">
    <property type="component" value="Unassembled WGS sequence"/>
</dbReference>
<feature type="region of interest" description="Disordered" evidence="4">
    <location>
        <begin position="235"/>
        <end position="276"/>
    </location>
</feature>
<feature type="compositionally biased region" description="Basic and acidic residues" evidence="4">
    <location>
        <begin position="242"/>
        <end position="253"/>
    </location>
</feature>
<dbReference type="GO" id="GO:0005516">
    <property type="term" value="F:calmodulin binding"/>
    <property type="evidence" value="ECO:0007669"/>
    <property type="project" value="UniProtKB-KW"/>
</dbReference>
<dbReference type="Gene3D" id="1.20.5.190">
    <property type="match status" value="1"/>
</dbReference>
<dbReference type="AlphaFoldDB" id="A0ABD3AMZ8"/>
<protein>
    <recommendedName>
        <fullName evidence="5">DUF4005 domain-containing protein</fullName>
    </recommendedName>
</protein>
<evidence type="ECO:0000256" key="1">
    <source>
        <dbReference type="ARBA" id="ARBA00022860"/>
    </source>
</evidence>
<keyword evidence="7" id="KW-1185">Reference proteome</keyword>
<evidence type="ECO:0000259" key="5">
    <source>
        <dbReference type="Pfam" id="PF13178"/>
    </source>
</evidence>
<proteinExistence type="inferred from homology"/>
<accession>A0ABD3AMZ8</accession>
<feature type="region of interest" description="Disordered" evidence="4">
    <location>
        <begin position="363"/>
        <end position="383"/>
    </location>
</feature>
<feature type="region of interest" description="Disordered" evidence="4">
    <location>
        <begin position="14"/>
        <end position="53"/>
    </location>
</feature>
<organism evidence="6 7">
    <name type="scientific">Cinchona calisaya</name>
    <dbReference type="NCBI Taxonomy" id="153742"/>
    <lineage>
        <taxon>Eukaryota</taxon>
        <taxon>Viridiplantae</taxon>
        <taxon>Streptophyta</taxon>
        <taxon>Embryophyta</taxon>
        <taxon>Tracheophyta</taxon>
        <taxon>Spermatophyta</taxon>
        <taxon>Magnoliopsida</taxon>
        <taxon>eudicotyledons</taxon>
        <taxon>Gunneridae</taxon>
        <taxon>Pentapetalae</taxon>
        <taxon>asterids</taxon>
        <taxon>lamiids</taxon>
        <taxon>Gentianales</taxon>
        <taxon>Rubiaceae</taxon>
        <taxon>Cinchonoideae</taxon>
        <taxon>Cinchoneae</taxon>
        <taxon>Cinchona</taxon>
    </lineage>
</organism>
<evidence type="ECO:0000256" key="2">
    <source>
        <dbReference type="ARBA" id="ARBA00024341"/>
    </source>
</evidence>
<dbReference type="PROSITE" id="PS50096">
    <property type="entry name" value="IQ"/>
    <property type="match status" value="2"/>
</dbReference>
<dbReference type="InterPro" id="IPR000048">
    <property type="entry name" value="IQ_motif_EF-hand-BS"/>
</dbReference>
<dbReference type="EMBL" id="JBJUIK010000003">
    <property type="protein sequence ID" value="KAL3532541.1"/>
    <property type="molecule type" value="Genomic_DNA"/>
</dbReference>
<evidence type="ECO:0000313" key="7">
    <source>
        <dbReference type="Proteomes" id="UP001630127"/>
    </source>
</evidence>
<dbReference type="PANTHER" id="PTHR32295:SF10">
    <property type="entry name" value="PROTEIN IQ-DOMAIN 25"/>
    <property type="match status" value="1"/>
</dbReference>
<dbReference type="Pfam" id="PF00612">
    <property type="entry name" value="IQ"/>
    <property type="match status" value="2"/>
</dbReference>
<reference evidence="6 7" key="1">
    <citation type="submission" date="2024-11" db="EMBL/GenBank/DDBJ databases">
        <title>A near-complete genome assembly of Cinchona calisaya.</title>
        <authorList>
            <person name="Lian D.C."/>
            <person name="Zhao X.W."/>
            <person name="Wei L."/>
        </authorList>
    </citation>
    <scope>NUCLEOTIDE SEQUENCE [LARGE SCALE GENOMIC DNA]</scope>
    <source>
        <tissue evidence="6">Nenye</tissue>
    </source>
</reference>
<dbReference type="Pfam" id="PF13178">
    <property type="entry name" value="DUF4005"/>
    <property type="match status" value="1"/>
</dbReference>
<dbReference type="SMART" id="SM00015">
    <property type="entry name" value="IQ"/>
    <property type="match status" value="2"/>
</dbReference>